<name>A0ABU6V9Y5_9FABA</name>
<evidence type="ECO:0000313" key="2">
    <source>
        <dbReference type="Proteomes" id="UP001341840"/>
    </source>
</evidence>
<dbReference type="Proteomes" id="UP001341840">
    <property type="component" value="Unassembled WGS sequence"/>
</dbReference>
<evidence type="ECO:0000313" key="1">
    <source>
        <dbReference type="EMBL" id="MED6170209.1"/>
    </source>
</evidence>
<proteinExistence type="predicted"/>
<gene>
    <name evidence="1" type="ORF">PIB30_028724</name>
</gene>
<accession>A0ABU6V9Y5</accession>
<organism evidence="1 2">
    <name type="scientific">Stylosanthes scabra</name>
    <dbReference type="NCBI Taxonomy" id="79078"/>
    <lineage>
        <taxon>Eukaryota</taxon>
        <taxon>Viridiplantae</taxon>
        <taxon>Streptophyta</taxon>
        <taxon>Embryophyta</taxon>
        <taxon>Tracheophyta</taxon>
        <taxon>Spermatophyta</taxon>
        <taxon>Magnoliopsida</taxon>
        <taxon>eudicotyledons</taxon>
        <taxon>Gunneridae</taxon>
        <taxon>Pentapetalae</taxon>
        <taxon>rosids</taxon>
        <taxon>fabids</taxon>
        <taxon>Fabales</taxon>
        <taxon>Fabaceae</taxon>
        <taxon>Papilionoideae</taxon>
        <taxon>50 kb inversion clade</taxon>
        <taxon>dalbergioids sensu lato</taxon>
        <taxon>Dalbergieae</taxon>
        <taxon>Pterocarpus clade</taxon>
        <taxon>Stylosanthes</taxon>
    </lineage>
</organism>
<comment type="caution">
    <text evidence="1">The sequence shown here is derived from an EMBL/GenBank/DDBJ whole genome shotgun (WGS) entry which is preliminary data.</text>
</comment>
<sequence>MVAHLVPGHINTRKISVLDLEAMAPSQEENDASVGFGGGGSMDVLMPKEFEICQVFQTKEDAVLSVKSYNIHRGVEYKERVLRSEKVQQCIRFPGYRGLKRPPLARLPRDMCLHNDHGAG</sequence>
<keyword evidence="2" id="KW-1185">Reference proteome</keyword>
<dbReference type="EMBL" id="JASCZI010151149">
    <property type="protein sequence ID" value="MED6170209.1"/>
    <property type="molecule type" value="Genomic_DNA"/>
</dbReference>
<protein>
    <submittedName>
        <fullName evidence="1">Uncharacterized protein</fullName>
    </submittedName>
</protein>
<reference evidence="1 2" key="1">
    <citation type="journal article" date="2023" name="Plants (Basel)">
        <title>Bridging the Gap: Combining Genomics and Transcriptomics Approaches to Understand Stylosanthes scabra, an Orphan Legume from the Brazilian Caatinga.</title>
        <authorList>
            <person name="Ferreira-Neto J.R.C."/>
            <person name="da Silva M.D."/>
            <person name="Binneck E."/>
            <person name="de Melo N.F."/>
            <person name="da Silva R.H."/>
            <person name="de Melo A.L.T.M."/>
            <person name="Pandolfi V."/>
            <person name="Bustamante F.O."/>
            <person name="Brasileiro-Vidal A.C."/>
            <person name="Benko-Iseppon A.M."/>
        </authorList>
    </citation>
    <scope>NUCLEOTIDE SEQUENCE [LARGE SCALE GENOMIC DNA]</scope>
    <source>
        <tissue evidence="1">Leaves</tissue>
    </source>
</reference>